<comment type="caution">
    <text evidence="1">The sequence shown here is derived from an EMBL/GenBank/DDBJ whole genome shotgun (WGS) entry which is preliminary data.</text>
</comment>
<organism evidence="1">
    <name type="scientific">Tanacetum cinerariifolium</name>
    <name type="common">Dalmatian daisy</name>
    <name type="synonym">Chrysanthemum cinerariifolium</name>
    <dbReference type="NCBI Taxonomy" id="118510"/>
    <lineage>
        <taxon>Eukaryota</taxon>
        <taxon>Viridiplantae</taxon>
        <taxon>Streptophyta</taxon>
        <taxon>Embryophyta</taxon>
        <taxon>Tracheophyta</taxon>
        <taxon>Spermatophyta</taxon>
        <taxon>Magnoliopsida</taxon>
        <taxon>eudicotyledons</taxon>
        <taxon>Gunneridae</taxon>
        <taxon>Pentapetalae</taxon>
        <taxon>asterids</taxon>
        <taxon>campanulids</taxon>
        <taxon>Asterales</taxon>
        <taxon>Asteraceae</taxon>
        <taxon>Asteroideae</taxon>
        <taxon>Anthemideae</taxon>
        <taxon>Anthemidinae</taxon>
        <taxon>Tanacetum</taxon>
    </lineage>
</organism>
<reference evidence="1" key="1">
    <citation type="journal article" date="2019" name="Sci. Rep.">
        <title>Draft genome of Tanacetum cinerariifolium, the natural source of mosquito coil.</title>
        <authorList>
            <person name="Yamashiro T."/>
            <person name="Shiraishi A."/>
            <person name="Satake H."/>
            <person name="Nakayama K."/>
        </authorList>
    </citation>
    <scope>NUCLEOTIDE SEQUENCE</scope>
</reference>
<dbReference type="GO" id="GO:0003964">
    <property type="term" value="F:RNA-directed DNA polymerase activity"/>
    <property type="evidence" value="ECO:0007669"/>
    <property type="project" value="UniProtKB-KW"/>
</dbReference>
<name>A0A6L2MFR0_TANCI</name>
<dbReference type="AlphaFoldDB" id="A0A6L2MFR0"/>
<proteinExistence type="predicted"/>
<gene>
    <name evidence="1" type="ORF">Tci_044746</name>
</gene>
<accession>A0A6L2MFR0</accession>
<sequence length="468" mass="51977">MDQDRQMLMVEDNVGNIFRANVGQIVGNQNGYNVVQNVGNQLGHNAVQNLNIQKISNQSGNGNVVAARADGNGIQLNYDEFDFIAACAHEEIEEVNANWTLKDNLKQASTTGIQTSSARIYDSDGSAKEQSRGIVEQNPAIIEETRAYNETLYNNLAIEVEKVNTVNRKMRETNADLTTELVRCKNQEKCFEINQEKYDKLERADLREANRDLGFETNCEKDDGTLVPRVQHVTLAGEALEKKSEGTGYRIGLLAPIADLREANRDLGFETNHEKDDGTLVPRVQHVTLVGEALEKKSEGTGYRIGLLAPIELHILRQSWDIRVNKLHFIEVPIVIIDYEVKQLKQSSTLIVKVHWNSRRGPEFTWERKDQLKSMYPHLFTSKPSVDPLRLLVGVLLFPRVGSTTLNDKVIVTLSSLKVTIANSSVGASQQLSSGNTSSLAVAKYSSSGIFVTGSGNDLSILFPTILP</sequence>
<protein>
    <submittedName>
        <fullName evidence="1">Putative reverse transcriptase domain-containing protein</fullName>
    </submittedName>
</protein>
<keyword evidence="1" id="KW-0808">Transferase</keyword>
<dbReference type="EMBL" id="BKCJ010006557">
    <property type="protein sequence ID" value="GEU72768.1"/>
    <property type="molecule type" value="Genomic_DNA"/>
</dbReference>
<keyword evidence="1" id="KW-0695">RNA-directed DNA polymerase</keyword>
<keyword evidence="1" id="KW-0548">Nucleotidyltransferase</keyword>
<evidence type="ECO:0000313" key="1">
    <source>
        <dbReference type="EMBL" id="GEU72768.1"/>
    </source>
</evidence>